<keyword evidence="1" id="KW-0472">Membrane</keyword>
<dbReference type="RefSeq" id="WP_129876786.1">
    <property type="nucleotide sequence ID" value="NZ_SEWG01000004.1"/>
</dbReference>
<dbReference type="OrthoDB" id="673526at2"/>
<dbReference type="PROSITE" id="PS51257">
    <property type="entry name" value="PROKAR_LIPOPROTEIN"/>
    <property type="match status" value="1"/>
</dbReference>
<protein>
    <recommendedName>
        <fullName evidence="4">DoxX family membrane protein</fullName>
    </recommendedName>
</protein>
<evidence type="ECO:0000313" key="3">
    <source>
        <dbReference type="Proteomes" id="UP000293331"/>
    </source>
</evidence>
<evidence type="ECO:0008006" key="4">
    <source>
        <dbReference type="Google" id="ProtNLM"/>
    </source>
</evidence>
<dbReference type="Proteomes" id="UP000293331">
    <property type="component" value="Unassembled WGS sequence"/>
</dbReference>
<proteinExistence type="predicted"/>
<feature type="transmembrane region" description="Helical" evidence="1">
    <location>
        <begin position="90"/>
        <end position="109"/>
    </location>
</feature>
<comment type="caution">
    <text evidence="2">The sequence shown here is derived from an EMBL/GenBank/DDBJ whole genome shotgun (WGS) entry which is preliminary data.</text>
</comment>
<dbReference type="PANTHER" id="PTHR36974:SF1">
    <property type="entry name" value="DOXX FAMILY MEMBRANE PROTEIN"/>
    <property type="match status" value="1"/>
</dbReference>
<organism evidence="2 3">
    <name type="scientific">Mucilaginibacter terrigena</name>
    <dbReference type="NCBI Taxonomy" id="2492395"/>
    <lineage>
        <taxon>Bacteria</taxon>
        <taxon>Pseudomonadati</taxon>
        <taxon>Bacteroidota</taxon>
        <taxon>Sphingobacteriia</taxon>
        <taxon>Sphingobacteriales</taxon>
        <taxon>Sphingobacteriaceae</taxon>
        <taxon>Mucilaginibacter</taxon>
    </lineage>
</organism>
<feature type="transmembrane region" description="Helical" evidence="1">
    <location>
        <begin position="27"/>
        <end position="45"/>
    </location>
</feature>
<accession>A0A4Q5LNE3</accession>
<name>A0A4Q5LNE3_9SPHI</name>
<reference evidence="2 3" key="1">
    <citation type="submission" date="2019-02" db="EMBL/GenBank/DDBJ databases">
        <title>Bacterial novel species Mucilaginibacter sp. 17JY9-4 isolated from soil.</title>
        <authorList>
            <person name="Jung H.-Y."/>
        </authorList>
    </citation>
    <scope>NUCLEOTIDE SEQUENCE [LARGE SCALE GENOMIC DNA]</scope>
    <source>
        <strain evidence="2 3">17JY9-4</strain>
    </source>
</reference>
<keyword evidence="3" id="KW-1185">Reference proteome</keyword>
<sequence length="150" mass="16900">MKLLIVLLAVFGVSCLATFIAGHPADYYFCGRLAMGVMLMFTATAHFKFNKGMMLMLPKFVPCKKAVVYLTGYIEILAGIGLLVKTVRGPVAWFVILFLVMLLPANIHAAQNKVNLEKANYHGSGLNYLWFRIPLQLFFIAWVYFFGVMH</sequence>
<feature type="transmembrane region" description="Helical" evidence="1">
    <location>
        <begin position="66"/>
        <end position="84"/>
    </location>
</feature>
<keyword evidence="1" id="KW-1133">Transmembrane helix</keyword>
<dbReference type="PANTHER" id="PTHR36974">
    <property type="entry name" value="MEMBRANE PROTEIN-RELATED"/>
    <property type="match status" value="1"/>
</dbReference>
<feature type="transmembrane region" description="Helical" evidence="1">
    <location>
        <begin position="129"/>
        <end position="147"/>
    </location>
</feature>
<gene>
    <name evidence="2" type="ORF">EWM62_11345</name>
</gene>
<evidence type="ECO:0000313" key="2">
    <source>
        <dbReference type="EMBL" id="RYU90129.1"/>
    </source>
</evidence>
<dbReference type="EMBL" id="SEWG01000004">
    <property type="protein sequence ID" value="RYU90129.1"/>
    <property type="molecule type" value="Genomic_DNA"/>
</dbReference>
<dbReference type="AlphaFoldDB" id="A0A4Q5LNE3"/>
<evidence type="ECO:0000256" key="1">
    <source>
        <dbReference type="SAM" id="Phobius"/>
    </source>
</evidence>
<keyword evidence="1" id="KW-0812">Transmembrane</keyword>